<protein>
    <recommendedName>
        <fullName evidence="3">Transposase</fullName>
    </recommendedName>
</protein>
<organism evidence="1 2">
    <name type="scientific">Segatella copri</name>
    <dbReference type="NCBI Taxonomy" id="165179"/>
    <lineage>
        <taxon>Bacteria</taxon>
        <taxon>Pseudomonadati</taxon>
        <taxon>Bacteroidota</taxon>
        <taxon>Bacteroidia</taxon>
        <taxon>Bacteroidales</taxon>
        <taxon>Prevotellaceae</taxon>
        <taxon>Segatella</taxon>
    </lineage>
</organism>
<dbReference type="Proteomes" id="UP000285604">
    <property type="component" value="Unassembled WGS sequence"/>
</dbReference>
<dbReference type="EMBL" id="QSCI01000061">
    <property type="protein sequence ID" value="RGX92161.1"/>
    <property type="molecule type" value="Genomic_DNA"/>
</dbReference>
<dbReference type="AlphaFoldDB" id="A0AA92UNU0"/>
<sequence>MESKEYFEKVMQDHNQNRKGRSLHKYCKDEAVDYDWLIQYKKNYPLQEKHQEPSQDAFIQVITTFG</sequence>
<comment type="caution">
    <text evidence="1">The sequence shown here is derived from an EMBL/GenBank/DDBJ whole genome shotgun (WGS) entry which is preliminary data.</text>
</comment>
<evidence type="ECO:0000313" key="2">
    <source>
        <dbReference type="Proteomes" id="UP000285604"/>
    </source>
</evidence>
<evidence type="ECO:0008006" key="3">
    <source>
        <dbReference type="Google" id="ProtNLM"/>
    </source>
</evidence>
<evidence type="ECO:0000313" key="1">
    <source>
        <dbReference type="EMBL" id="RGX92161.1"/>
    </source>
</evidence>
<accession>A0AA92UNU0</accession>
<name>A0AA92UNU0_9BACT</name>
<reference evidence="1 2" key="1">
    <citation type="submission" date="2018-08" db="EMBL/GenBank/DDBJ databases">
        <title>A genome reference for cultivated species of the human gut microbiota.</title>
        <authorList>
            <person name="Zou Y."/>
            <person name="Xue W."/>
            <person name="Luo G."/>
        </authorList>
    </citation>
    <scope>NUCLEOTIDE SEQUENCE [LARGE SCALE GENOMIC DNA]</scope>
    <source>
        <strain evidence="1 2">OF03-3</strain>
    </source>
</reference>
<proteinExistence type="predicted"/>
<gene>
    <name evidence="1" type="ORF">DXA63_11695</name>
</gene>